<name>A0A150N770_9BACL</name>
<dbReference type="EMBL" id="LQYW01000011">
    <property type="protein sequence ID" value="KYD32561.1"/>
    <property type="molecule type" value="Genomic_DNA"/>
</dbReference>
<dbReference type="AlphaFoldDB" id="A0A150N770"/>
<evidence type="ECO:0000313" key="1">
    <source>
        <dbReference type="EMBL" id="KYD32561.1"/>
    </source>
</evidence>
<evidence type="ECO:0000313" key="2">
    <source>
        <dbReference type="Proteomes" id="UP000075324"/>
    </source>
</evidence>
<reference evidence="1 2" key="1">
    <citation type="submission" date="2016-01" db="EMBL/GenBank/DDBJ databases">
        <title>Draft Genome Sequences of Seven Thermophilic Sporeformers Isolated from Foods.</title>
        <authorList>
            <person name="Berendsen E.M."/>
            <person name="Wells-Bennik M.H."/>
            <person name="Krawcyk A.O."/>
            <person name="De Jong A."/>
            <person name="Holsappel S."/>
            <person name="Eijlander R.T."/>
            <person name="Kuipers O.P."/>
        </authorList>
    </citation>
    <scope>NUCLEOTIDE SEQUENCE [LARGE SCALE GENOMIC DNA]</scope>
    <source>
        <strain evidence="1 2">B4110</strain>
    </source>
</reference>
<organism evidence="1 2">
    <name type="scientific">Parageobacillus toebii</name>
    <dbReference type="NCBI Taxonomy" id="153151"/>
    <lineage>
        <taxon>Bacteria</taxon>
        <taxon>Bacillati</taxon>
        <taxon>Bacillota</taxon>
        <taxon>Bacilli</taxon>
        <taxon>Bacillales</taxon>
        <taxon>Anoxybacillaceae</taxon>
        <taxon>Parageobacillus</taxon>
    </lineage>
</organism>
<sequence length="38" mass="4302">MDKLKFFTDGEYLTNQFAEELAKQTVRAMVIAHANAQA</sequence>
<accession>A0A150N770</accession>
<gene>
    <name evidence="1" type="ORF">B4110_3632</name>
</gene>
<proteinExistence type="predicted"/>
<dbReference type="Proteomes" id="UP000075324">
    <property type="component" value="Unassembled WGS sequence"/>
</dbReference>
<dbReference type="PATRIC" id="fig|153151.4.peg.321"/>
<protein>
    <submittedName>
        <fullName evidence="1">Uncharacterized protein</fullName>
    </submittedName>
</protein>
<comment type="caution">
    <text evidence="1">The sequence shown here is derived from an EMBL/GenBank/DDBJ whole genome shotgun (WGS) entry which is preliminary data.</text>
</comment>